<dbReference type="PANTHER" id="PTHR43300:SF11">
    <property type="entry name" value="ACETYLTRANSFERASE RV3034C-RELATED"/>
    <property type="match status" value="1"/>
</dbReference>
<proteinExistence type="inferred from homology"/>
<dbReference type="EMBL" id="CP036280">
    <property type="protein sequence ID" value="QDU70843.1"/>
    <property type="molecule type" value="Genomic_DNA"/>
</dbReference>
<dbReference type="OrthoDB" id="285017at2"/>
<dbReference type="Proteomes" id="UP000320386">
    <property type="component" value="Chromosome"/>
</dbReference>
<dbReference type="PANTHER" id="PTHR43300">
    <property type="entry name" value="ACETYLTRANSFERASE"/>
    <property type="match status" value="1"/>
</dbReference>
<dbReference type="PROSITE" id="PS00101">
    <property type="entry name" value="HEXAPEP_TRANSFERASES"/>
    <property type="match status" value="1"/>
</dbReference>
<sequence length="191" mass="21448">MLSALKKKLRENEAFYLWLRSTRMAVRRWRKRLRHVHPTFYCPADAIVLPDLQADAYSYVGTQCIVGPRVHLGRYVMLGPRVMIVGDDHVFDRAGVPIIFAGRPPELHETVIEDDAWVGAGTIIMAGVRIGRGAIVAAGAVVTRDVPPFEIHAGIPAKKLKDRFERDEDRQAHEQLLDGPDYEGHFCPPMG</sequence>
<dbReference type="EC" id="2.3.1.-" evidence="6"/>
<gene>
    <name evidence="6" type="primary">vatD</name>
    <name evidence="6" type="ORF">Pan265_06810</name>
</gene>
<organism evidence="6 7">
    <name type="scientific">Mucisphaera calidilacus</name>
    <dbReference type="NCBI Taxonomy" id="2527982"/>
    <lineage>
        <taxon>Bacteria</taxon>
        <taxon>Pseudomonadati</taxon>
        <taxon>Planctomycetota</taxon>
        <taxon>Phycisphaerae</taxon>
        <taxon>Phycisphaerales</taxon>
        <taxon>Phycisphaeraceae</taxon>
        <taxon>Mucisphaera</taxon>
    </lineage>
</organism>
<dbReference type="Pfam" id="PF00132">
    <property type="entry name" value="Hexapep"/>
    <property type="match status" value="1"/>
</dbReference>
<keyword evidence="7" id="KW-1185">Reference proteome</keyword>
<protein>
    <submittedName>
        <fullName evidence="6">Streptogramin A acetyltransferase</fullName>
        <ecNumber evidence="6">2.3.1.-</ecNumber>
    </submittedName>
</protein>
<dbReference type="AlphaFoldDB" id="A0A518BV27"/>
<name>A0A518BV27_9BACT</name>
<feature type="region of interest" description="Disordered" evidence="5">
    <location>
        <begin position="168"/>
        <end position="191"/>
    </location>
</feature>
<dbReference type="KEGG" id="mcad:Pan265_06810"/>
<dbReference type="SUPFAM" id="SSF51161">
    <property type="entry name" value="Trimeric LpxA-like enzymes"/>
    <property type="match status" value="1"/>
</dbReference>
<dbReference type="InterPro" id="IPR050179">
    <property type="entry name" value="Trans_hexapeptide_repeat"/>
</dbReference>
<keyword evidence="4 6" id="KW-0012">Acyltransferase</keyword>
<evidence type="ECO:0000313" key="6">
    <source>
        <dbReference type="EMBL" id="QDU70843.1"/>
    </source>
</evidence>
<evidence type="ECO:0000256" key="1">
    <source>
        <dbReference type="ARBA" id="ARBA00007274"/>
    </source>
</evidence>
<evidence type="ECO:0000256" key="5">
    <source>
        <dbReference type="SAM" id="MobiDB-lite"/>
    </source>
</evidence>
<keyword evidence="2 6" id="KW-0808">Transferase</keyword>
<keyword evidence="3" id="KW-0677">Repeat</keyword>
<reference evidence="6 7" key="1">
    <citation type="submission" date="2019-02" db="EMBL/GenBank/DDBJ databases">
        <title>Deep-cultivation of Planctomycetes and their phenomic and genomic characterization uncovers novel biology.</title>
        <authorList>
            <person name="Wiegand S."/>
            <person name="Jogler M."/>
            <person name="Boedeker C."/>
            <person name="Pinto D."/>
            <person name="Vollmers J."/>
            <person name="Rivas-Marin E."/>
            <person name="Kohn T."/>
            <person name="Peeters S.H."/>
            <person name="Heuer A."/>
            <person name="Rast P."/>
            <person name="Oberbeckmann S."/>
            <person name="Bunk B."/>
            <person name="Jeske O."/>
            <person name="Meyerdierks A."/>
            <person name="Storesund J.E."/>
            <person name="Kallscheuer N."/>
            <person name="Luecker S."/>
            <person name="Lage O.M."/>
            <person name="Pohl T."/>
            <person name="Merkel B.J."/>
            <person name="Hornburger P."/>
            <person name="Mueller R.-W."/>
            <person name="Bruemmer F."/>
            <person name="Labrenz M."/>
            <person name="Spormann A.M."/>
            <person name="Op den Camp H."/>
            <person name="Overmann J."/>
            <person name="Amann R."/>
            <person name="Jetten M.S.M."/>
            <person name="Mascher T."/>
            <person name="Medema M.H."/>
            <person name="Devos D.P."/>
            <person name="Kaster A.-K."/>
            <person name="Ovreas L."/>
            <person name="Rohde M."/>
            <person name="Galperin M.Y."/>
            <person name="Jogler C."/>
        </authorList>
    </citation>
    <scope>NUCLEOTIDE SEQUENCE [LARGE SCALE GENOMIC DNA]</scope>
    <source>
        <strain evidence="6 7">Pan265</strain>
    </source>
</reference>
<evidence type="ECO:0000256" key="4">
    <source>
        <dbReference type="ARBA" id="ARBA00023315"/>
    </source>
</evidence>
<dbReference type="InterPro" id="IPR001451">
    <property type="entry name" value="Hexapep"/>
</dbReference>
<dbReference type="RefSeq" id="WP_145444984.1">
    <property type="nucleotide sequence ID" value="NZ_CP036280.1"/>
</dbReference>
<evidence type="ECO:0000256" key="3">
    <source>
        <dbReference type="ARBA" id="ARBA00022737"/>
    </source>
</evidence>
<dbReference type="InterPro" id="IPR011004">
    <property type="entry name" value="Trimer_LpxA-like_sf"/>
</dbReference>
<dbReference type="GO" id="GO:0016746">
    <property type="term" value="F:acyltransferase activity"/>
    <property type="evidence" value="ECO:0007669"/>
    <property type="project" value="UniProtKB-KW"/>
</dbReference>
<dbReference type="Gene3D" id="2.160.10.10">
    <property type="entry name" value="Hexapeptide repeat proteins"/>
    <property type="match status" value="1"/>
</dbReference>
<evidence type="ECO:0000313" key="7">
    <source>
        <dbReference type="Proteomes" id="UP000320386"/>
    </source>
</evidence>
<dbReference type="InterPro" id="IPR018357">
    <property type="entry name" value="Hexapep_transf_CS"/>
</dbReference>
<comment type="similarity">
    <text evidence="1">Belongs to the transferase hexapeptide repeat family.</text>
</comment>
<evidence type="ECO:0000256" key="2">
    <source>
        <dbReference type="ARBA" id="ARBA00022679"/>
    </source>
</evidence>
<accession>A0A518BV27</accession>